<proteinExistence type="predicted"/>
<name>A0ABN7TJW9_9BACL</name>
<protein>
    <recommendedName>
        <fullName evidence="3">Carboxypeptidase regulatory-like domain-containing protein</fullName>
    </recommendedName>
</protein>
<comment type="caution">
    <text evidence="1">The sequence shown here is derived from an EMBL/GenBank/DDBJ whole genome shotgun (WGS) entry which is preliminary data.</text>
</comment>
<accession>A0ABN7TJW9</accession>
<dbReference type="EMBL" id="CAJVCE010000006">
    <property type="protein sequence ID" value="CAG7640850.1"/>
    <property type="molecule type" value="Genomic_DNA"/>
</dbReference>
<evidence type="ECO:0000313" key="2">
    <source>
        <dbReference type="Proteomes" id="UP000730618"/>
    </source>
</evidence>
<dbReference type="Proteomes" id="UP000730618">
    <property type="component" value="Unassembled WGS sequence"/>
</dbReference>
<sequence length="263" mass="28809">MRVVTVRTQFSWAVCLIDSCTGGSPKGTISVRLEGNKHKPIAKEGGWYVFAGLTEDTYTIIAESPWYLQSRQAYVFEGRPSESSVLTIALLPSPAYPFDDNATLVRLSLKDSVGRIAPFYKITASIQDETCLKARIAGAAANKGSSQLSLAGLAGRIHVGEWLYLQEDTEDHSEVCQISSVSPDGRSCMLLEPLRRDHERGTKVFPFVQSCSDSRGEAVLFFKPVKVEAFQAQITCLLNDSRLERTVTVAVGRNNSLGVLTTN</sequence>
<organism evidence="1 2">
    <name type="scientific">Paenibacillus allorhizosphaerae</name>
    <dbReference type="NCBI Taxonomy" id="2849866"/>
    <lineage>
        <taxon>Bacteria</taxon>
        <taxon>Bacillati</taxon>
        <taxon>Bacillota</taxon>
        <taxon>Bacilli</taxon>
        <taxon>Bacillales</taxon>
        <taxon>Paenibacillaceae</taxon>
        <taxon>Paenibacillus</taxon>
    </lineage>
</organism>
<gene>
    <name evidence="1" type="ORF">PAECIP111802_02690</name>
</gene>
<evidence type="ECO:0008006" key="3">
    <source>
        <dbReference type="Google" id="ProtNLM"/>
    </source>
</evidence>
<reference evidence="1 2" key="1">
    <citation type="submission" date="2021-06" db="EMBL/GenBank/DDBJ databases">
        <authorList>
            <person name="Criscuolo A."/>
        </authorList>
    </citation>
    <scope>NUCLEOTIDE SEQUENCE [LARGE SCALE GENOMIC DNA]</scope>
    <source>
        <strain evidence="2">CIP 111802</strain>
    </source>
</reference>
<evidence type="ECO:0000313" key="1">
    <source>
        <dbReference type="EMBL" id="CAG7640850.1"/>
    </source>
</evidence>
<keyword evidence="2" id="KW-1185">Reference proteome</keyword>